<proteinExistence type="predicted"/>
<reference evidence="2" key="1">
    <citation type="submission" date="2019-08" db="EMBL/GenBank/DDBJ databases">
        <title>The improved chromosome-level genome for the pearl oyster Pinctada fucata martensii using PacBio sequencing and Hi-C.</title>
        <authorList>
            <person name="Zheng Z."/>
        </authorList>
    </citation>
    <scope>NUCLEOTIDE SEQUENCE</scope>
    <source>
        <strain evidence="2">ZZ-2019</strain>
        <tissue evidence="2">Adductor muscle</tissue>
    </source>
</reference>
<dbReference type="InterPro" id="IPR040445">
    <property type="entry name" value="Kir_TM"/>
</dbReference>
<name>A0AA88XG55_PINIB</name>
<comment type="caution">
    <text evidence="2">The sequence shown here is derived from an EMBL/GenBank/DDBJ whole genome shotgun (WGS) entry which is preliminary data.</text>
</comment>
<dbReference type="AlphaFoldDB" id="A0AA88XG55"/>
<dbReference type="Proteomes" id="UP001186944">
    <property type="component" value="Unassembled WGS sequence"/>
</dbReference>
<evidence type="ECO:0000313" key="2">
    <source>
        <dbReference type="EMBL" id="KAK3083898.1"/>
    </source>
</evidence>
<evidence type="ECO:0000259" key="1">
    <source>
        <dbReference type="Pfam" id="PF01007"/>
    </source>
</evidence>
<dbReference type="Pfam" id="PF01007">
    <property type="entry name" value="IRK"/>
    <property type="match status" value="1"/>
</dbReference>
<organism evidence="2 3">
    <name type="scientific">Pinctada imbricata</name>
    <name type="common">Atlantic pearl-oyster</name>
    <name type="synonym">Pinctada martensii</name>
    <dbReference type="NCBI Taxonomy" id="66713"/>
    <lineage>
        <taxon>Eukaryota</taxon>
        <taxon>Metazoa</taxon>
        <taxon>Spiralia</taxon>
        <taxon>Lophotrochozoa</taxon>
        <taxon>Mollusca</taxon>
        <taxon>Bivalvia</taxon>
        <taxon>Autobranchia</taxon>
        <taxon>Pteriomorphia</taxon>
        <taxon>Pterioida</taxon>
        <taxon>Pterioidea</taxon>
        <taxon>Pteriidae</taxon>
        <taxon>Pinctada</taxon>
    </lineage>
</organism>
<gene>
    <name evidence="2" type="ORF">FSP39_004869</name>
</gene>
<evidence type="ECO:0000313" key="3">
    <source>
        <dbReference type="Proteomes" id="UP001186944"/>
    </source>
</evidence>
<sequence length="112" mass="13747">MSTTRTQAMFYYEDIKPEMKKSRFPFINYFRERFNIGKFNPEESRKAVVQKSGHYRVKYSGLKQYRGKFLQDLYITLIDLQWRYAYRHLIQCVPRDLLFLCHHVVLDDVQPW</sequence>
<protein>
    <recommendedName>
        <fullName evidence="1">Potassium channel inwardly rectifying transmembrane domain-containing protein</fullName>
    </recommendedName>
</protein>
<dbReference type="EMBL" id="VSWD01000013">
    <property type="protein sequence ID" value="KAK3083898.1"/>
    <property type="molecule type" value="Genomic_DNA"/>
</dbReference>
<keyword evidence="3" id="KW-1185">Reference proteome</keyword>
<feature type="domain" description="Potassium channel inwardly rectifying transmembrane" evidence="1">
    <location>
        <begin position="49"/>
        <end position="87"/>
    </location>
</feature>
<accession>A0AA88XG55</accession>